<reference evidence="2" key="1">
    <citation type="submission" date="2015-11" db="EMBL/GenBank/DDBJ databases">
        <title>De novo transcriptome assembly of four potential Pierce s Disease insect vectors from Arizona vineyards.</title>
        <authorList>
            <person name="Tassone E.E."/>
        </authorList>
    </citation>
    <scope>NUCLEOTIDE SEQUENCE</scope>
</reference>
<protein>
    <recommendedName>
        <fullName evidence="1">DUF4817 domain-containing protein</fullName>
    </recommendedName>
</protein>
<dbReference type="PANTHER" id="PTHR47326:SF1">
    <property type="entry name" value="HTH PSQ-TYPE DOMAIN-CONTAINING PROTEIN"/>
    <property type="match status" value="1"/>
</dbReference>
<feature type="domain" description="DUF4817" evidence="1">
    <location>
        <begin position="13"/>
        <end position="63"/>
    </location>
</feature>
<feature type="non-terminal residue" evidence="2">
    <location>
        <position position="200"/>
    </location>
</feature>
<feature type="non-terminal residue" evidence="2">
    <location>
        <position position="1"/>
    </location>
</feature>
<sequence length="200" mass="23453">YYTSVIMAGYMTNDQRKWVLKEYWKTENCERVRERWREEFDTPPPTRLSIYRLRDKFNLTGSICNGPKAGRPITITTPGNEMIVAQTYVQSPKKSRKRASIELGIERRSLGRLMKRLGLKMYIPRLIHGLIEDDPDRRLQFCEIMLNEEFQGAGIIQKIVWSDEANFKLSGAVNRHNCVYYCFDNPHLTFEEQLNQPGVT</sequence>
<dbReference type="PANTHER" id="PTHR47326">
    <property type="entry name" value="TRANSPOSABLE ELEMENT TC3 TRANSPOSASE-LIKE PROTEIN"/>
    <property type="match status" value="1"/>
</dbReference>
<accession>A0A1B6JHD7</accession>
<dbReference type="AlphaFoldDB" id="A0A1B6JHD7"/>
<dbReference type="InterPro" id="IPR032135">
    <property type="entry name" value="DUF4817"/>
</dbReference>
<organism evidence="2">
    <name type="scientific">Homalodisca liturata</name>
    <dbReference type="NCBI Taxonomy" id="320908"/>
    <lineage>
        <taxon>Eukaryota</taxon>
        <taxon>Metazoa</taxon>
        <taxon>Ecdysozoa</taxon>
        <taxon>Arthropoda</taxon>
        <taxon>Hexapoda</taxon>
        <taxon>Insecta</taxon>
        <taxon>Pterygota</taxon>
        <taxon>Neoptera</taxon>
        <taxon>Paraneoptera</taxon>
        <taxon>Hemiptera</taxon>
        <taxon>Auchenorrhyncha</taxon>
        <taxon>Membracoidea</taxon>
        <taxon>Cicadellidae</taxon>
        <taxon>Cicadellinae</taxon>
        <taxon>Proconiini</taxon>
        <taxon>Homalodisca</taxon>
    </lineage>
</organism>
<gene>
    <name evidence="2" type="ORF">g.57626</name>
</gene>
<dbReference type="EMBL" id="GECU01009157">
    <property type="protein sequence ID" value="JAS98549.1"/>
    <property type="molecule type" value="Transcribed_RNA"/>
</dbReference>
<proteinExistence type="predicted"/>
<dbReference type="Pfam" id="PF16087">
    <property type="entry name" value="DUF4817"/>
    <property type="match status" value="1"/>
</dbReference>
<evidence type="ECO:0000313" key="2">
    <source>
        <dbReference type="EMBL" id="JAS98549.1"/>
    </source>
</evidence>
<name>A0A1B6JHD7_9HEMI</name>
<evidence type="ECO:0000259" key="1">
    <source>
        <dbReference type="Pfam" id="PF16087"/>
    </source>
</evidence>